<dbReference type="AlphaFoldDB" id="A0A0B0P7Z3"/>
<dbReference type="EMBL" id="KN415223">
    <property type="protein sequence ID" value="KHG20244.1"/>
    <property type="molecule type" value="Genomic_DNA"/>
</dbReference>
<reference evidence="2" key="1">
    <citation type="submission" date="2014-09" db="EMBL/GenBank/DDBJ databases">
        <authorList>
            <person name="Mudge J."/>
            <person name="Ramaraj T."/>
            <person name="Lindquist I.E."/>
            <person name="Bharti A.K."/>
            <person name="Sundararajan A."/>
            <person name="Cameron C.T."/>
            <person name="Woodward J.E."/>
            <person name="May G.D."/>
            <person name="Brubaker C."/>
            <person name="Broadhvest J."/>
            <person name="Wilkins T.A."/>
        </authorList>
    </citation>
    <scope>NUCLEOTIDE SEQUENCE</scope>
    <source>
        <strain evidence="2">cv. AKA8401</strain>
    </source>
</reference>
<gene>
    <name evidence="1" type="ORF">F383_26091</name>
</gene>
<evidence type="ECO:0000313" key="1">
    <source>
        <dbReference type="EMBL" id="KHG20244.1"/>
    </source>
</evidence>
<organism evidence="1 2">
    <name type="scientific">Gossypium arboreum</name>
    <name type="common">Tree cotton</name>
    <name type="synonym">Gossypium nanking</name>
    <dbReference type="NCBI Taxonomy" id="29729"/>
    <lineage>
        <taxon>Eukaryota</taxon>
        <taxon>Viridiplantae</taxon>
        <taxon>Streptophyta</taxon>
        <taxon>Embryophyta</taxon>
        <taxon>Tracheophyta</taxon>
        <taxon>Spermatophyta</taxon>
        <taxon>Magnoliopsida</taxon>
        <taxon>eudicotyledons</taxon>
        <taxon>Gunneridae</taxon>
        <taxon>Pentapetalae</taxon>
        <taxon>rosids</taxon>
        <taxon>malvids</taxon>
        <taxon>Malvales</taxon>
        <taxon>Malvaceae</taxon>
        <taxon>Malvoideae</taxon>
        <taxon>Gossypium</taxon>
    </lineage>
</organism>
<dbReference type="Proteomes" id="UP000032142">
    <property type="component" value="Unassembled WGS sequence"/>
</dbReference>
<name>A0A0B0P7Z3_GOSAR</name>
<accession>A0A0B0P7Z3</accession>
<protein>
    <submittedName>
        <fullName evidence="1">Uncharacterized protein</fullName>
    </submittedName>
</protein>
<proteinExistence type="predicted"/>
<evidence type="ECO:0000313" key="2">
    <source>
        <dbReference type="Proteomes" id="UP000032142"/>
    </source>
</evidence>
<keyword evidence="2" id="KW-1185">Reference proteome</keyword>
<sequence>MRGSWECILKMITCIN</sequence>